<evidence type="ECO:0000313" key="1">
    <source>
        <dbReference type="EMBL" id="TNN44183.1"/>
    </source>
</evidence>
<accession>A0A4Z2FTT1</accession>
<reference evidence="1 2" key="1">
    <citation type="submission" date="2019-03" db="EMBL/GenBank/DDBJ databases">
        <title>First draft genome of Liparis tanakae, snailfish: a comprehensive survey of snailfish specific genes.</title>
        <authorList>
            <person name="Kim W."/>
            <person name="Song I."/>
            <person name="Jeong J.-H."/>
            <person name="Kim D."/>
            <person name="Kim S."/>
            <person name="Ryu S."/>
            <person name="Song J.Y."/>
            <person name="Lee S.K."/>
        </authorList>
    </citation>
    <scope>NUCLEOTIDE SEQUENCE [LARGE SCALE GENOMIC DNA]</scope>
    <source>
        <tissue evidence="1">Muscle</tissue>
    </source>
</reference>
<evidence type="ECO:0000313" key="2">
    <source>
        <dbReference type="Proteomes" id="UP000314294"/>
    </source>
</evidence>
<name>A0A4Z2FTT1_9TELE</name>
<proteinExistence type="predicted"/>
<comment type="caution">
    <text evidence="1">The sequence shown here is derived from an EMBL/GenBank/DDBJ whole genome shotgun (WGS) entry which is preliminary data.</text>
</comment>
<dbReference type="EMBL" id="SRLO01000919">
    <property type="protein sequence ID" value="TNN44183.1"/>
    <property type="molecule type" value="Genomic_DNA"/>
</dbReference>
<protein>
    <submittedName>
        <fullName evidence="1">Uncharacterized protein</fullName>
    </submittedName>
</protein>
<dbReference type="Proteomes" id="UP000314294">
    <property type="component" value="Unassembled WGS sequence"/>
</dbReference>
<gene>
    <name evidence="1" type="ORF">EYF80_045628</name>
</gene>
<dbReference type="AlphaFoldDB" id="A0A4Z2FTT1"/>
<keyword evidence="2" id="KW-1185">Reference proteome</keyword>
<sequence>MTDRRSRIAVDDALAREKADGPPAVSFRVRGESRRDAVLETRAKFKVDFLGPTSSAAEPQSVTLHLVCVYFHRLLQFPPQHDSQVLLEIKLPESRGARGNLATTATPTLPLPITRRATRIHYGPEQNMVSKGTSSSTQCLRTVGKKRFLLS</sequence>
<organism evidence="1 2">
    <name type="scientific">Liparis tanakae</name>
    <name type="common">Tanaka's snailfish</name>
    <dbReference type="NCBI Taxonomy" id="230148"/>
    <lineage>
        <taxon>Eukaryota</taxon>
        <taxon>Metazoa</taxon>
        <taxon>Chordata</taxon>
        <taxon>Craniata</taxon>
        <taxon>Vertebrata</taxon>
        <taxon>Euteleostomi</taxon>
        <taxon>Actinopterygii</taxon>
        <taxon>Neopterygii</taxon>
        <taxon>Teleostei</taxon>
        <taxon>Neoteleostei</taxon>
        <taxon>Acanthomorphata</taxon>
        <taxon>Eupercaria</taxon>
        <taxon>Perciformes</taxon>
        <taxon>Cottioidei</taxon>
        <taxon>Cottales</taxon>
        <taxon>Liparidae</taxon>
        <taxon>Liparis</taxon>
    </lineage>
</organism>